<dbReference type="SUPFAM" id="SSF52833">
    <property type="entry name" value="Thioredoxin-like"/>
    <property type="match status" value="1"/>
</dbReference>
<reference evidence="2" key="1">
    <citation type="submission" date="2020-05" db="EMBL/GenBank/DDBJ databases">
        <authorList>
            <person name="Chiriac C."/>
            <person name="Salcher M."/>
            <person name="Ghai R."/>
            <person name="Kavagutti S V."/>
        </authorList>
    </citation>
    <scope>NUCLEOTIDE SEQUENCE</scope>
</reference>
<dbReference type="EMBL" id="CAFBRD010000142">
    <property type="protein sequence ID" value="CAB5078635.1"/>
    <property type="molecule type" value="Genomic_DNA"/>
</dbReference>
<dbReference type="EMBL" id="CAEUNJ010000030">
    <property type="protein sequence ID" value="CAB4371473.1"/>
    <property type="molecule type" value="Genomic_DNA"/>
</dbReference>
<accession>A0A6J6ANT4</accession>
<dbReference type="AlphaFoldDB" id="A0A6J6ANT4"/>
<sequence length="199" mass="22329">MTLNFAITWDYRCPFARIVHAHIVEGLLDGADWNVRFVPFSLGQVHIEEGDAPIWDHPEDDTGLLALQAAVVVRDTNPEQFPVVHRALFEARHAEGAQLREESVLRSLLDANGIDPDPVFIEIATGRPLANIRDEHTAAARDLDVWGVPTFMTESQAAFVRLMDLPTDAADARRSVERIVDMLDGWPSLNEFKHTSLDR</sequence>
<dbReference type="InterPro" id="IPR001853">
    <property type="entry name" value="DSBA-like_thioredoxin_dom"/>
</dbReference>
<dbReference type="EMBL" id="CAEZXY010000134">
    <property type="protein sequence ID" value="CAB4723535.1"/>
    <property type="molecule type" value="Genomic_DNA"/>
</dbReference>
<dbReference type="InterPro" id="IPR036249">
    <property type="entry name" value="Thioredoxin-like_sf"/>
</dbReference>
<dbReference type="Pfam" id="PF01323">
    <property type="entry name" value="DSBA"/>
    <property type="match status" value="1"/>
</dbReference>
<evidence type="ECO:0000259" key="1">
    <source>
        <dbReference type="Pfam" id="PF01323"/>
    </source>
</evidence>
<dbReference type="Gene3D" id="3.40.30.10">
    <property type="entry name" value="Glutaredoxin"/>
    <property type="match status" value="1"/>
</dbReference>
<evidence type="ECO:0000313" key="2">
    <source>
        <dbReference type="EMBL" id="CAB4371473.1"/>
    </source>
</evidence>
<proteinExistence type="predicted"/>
<organism evidence="2">
    <name type="scientific">freshwater metagenome</name>
    <dbReference type="NCBI Taxonomy" id="449393"/>
    <lineage>
        <taxon>unclassified sequences</taxon>
        <taxon>metagenomes</taxon>
        <taxon>ecological metagenomes</taxon>
    </lineage>
</organism>
<evidence type="ECO:0000313" key="4">
    <source>
        <dbReference type="EMBL" id="CAB4964944.1"/>
    </source>
</evidence>
<evidence type="ECO:0000313" key="5">
    <source>
        <dbReference type="EMBL" id="CAB5078635.1"/>
    </source>
</evidence>
<name>A0A6J6ANT4_9ZZZZ</name>
<dbReference type="EMBL" id="CAFBNJ010000138">
    <property type="protein sequence ID" value="CAB4964944.1"/>
    <property type="molecule type" value="Genomic_DNA"/>
</dbReference>
<gene>
    <name evidence="3" type="ORF">UFOPK2624_01880</name>
    <name evidence="4" type="ORF">UFOPK3785_01826</name>
    <name evidence="2" type="ORF">UFOPK4201_00851</name>
    <name evidence="5" type="ORF">UFOPK4371_01788</name>
</gene>
<feature type="domain" description="DSBA-like thioredoxin" evidence="1">
    <location>
        <begin position="10"/>
        <end position="158"/>
    </location>
</feature>
<protein>
    <submittedName>
        <fullName evidence="2">Unannotated protein</fullName>
    </submittedName>
</protein>
<evidence type="ECO:0000313" key="3">
    <source>
        <dbReference type="EMBL" id="CAB4723535.1"/>
    </source>
</evidence>
<dbReference type="GO" id="GO:0016491">
    <property type="term" value="F:oxidoreductase activity"/>
    <property type="evidence" value="ECO:0007669"/>
    <property type="project" value="InterPro"/>
</dbReference>